<evidence type="ECO:0000259" key="1">
    <source>
        <dbReference type="PROSITE" id="PS51819"/>
    </source>
</evidence>
<dbReference type="PANTHER" id="PTHR34109:SF1">
    <property type="entry name" value="VOC DOMAIN-CONTAINING PROTEIN"/>
    <property type="match status" value="1"/>
</dbReference>
<dbReference type="SUPFAM" id="SSF54593">
    <property type="entry name" value="Glyoxalase/Bleomycin resistance protein/Dihydroxybiphenyl dioxygenase"/>
    <property type="match status" value="1"/>
</dbReference>
<protein>
    <submittedName>
        <fullName evidence="2">VOC family protein</fullName>
    </submittedName>
</protein>
<dbReference type="RefSeq" id="WP_126954681.1">
    <property type="nucleotide sequence ID" value="NZ_RZGR01000027.1"/>
</dbReference>
<name>A0A3S0XFK6_9GAMM</name>
<dbReference type="InterPro" id="IPR029068">
    <property type="entry name" value="Glyas_Bleomycin-R_OHBP_Dase"/>
</dbReference>
<dbReference type="Gene3D" id="3.30.720.120">
    <property type="match status" value="1"/>
</dbReference>
<organism evidence="2 3">
    <name type="scientific">Legionella septentrionalis</name>
    <dbReference type="NCBI Taxonomy" id="2498109"/>
    <lineage>
        <taxon>Bacteria</taxon>
        <taxon>Pseudomonadati</taxon>
        <taxon>Pseudomonadota</taxon>
        <taxon>Gammaproteobacteria</taxon>
        <taxon>Legionellales</taxon>
        <taxon>Legionellaceae</taxon>
        <taxon>Legionella</taxon>
    </lineage>
</organism>
<feature type="domain" description="VOC" evidence="1">
    <location>
        <begin position="8"/>
        <end position="136"/>
    </location>
</feature>
<dbReference type="Gene3D" id="3.30.720.110">
    <property type="match status" value="1"/>
</dbReference>
<evidence type="ECO:0000313" key="2">
    <source>
        <dbReference type="EMBL" id="RUQ84437.1"/>
    </source>
</evidence>
<dbReference type="PROSITE" id="PS51819">
    <property type="entry name" value="VOC"/>
    <property type="match status" value="1"/>
</dbReference>
<dbReference type="InterPro" id="IPR037523">
    <property type="entry name" value="VOC_core"/>
</dbReference>
<evidence type="ECO:0000313" key="3">
    <source>
        <dbReference type="Proteomes" id="UP000288012"/>
    </source>
</evidence>
<sequence>MTHGIPAGYHTITPTIMYKNTQKAIKFYAKAFDAELLDAFHNPNGNGIMHASIKIGNSILMLGDEMPGNSNCSQSAETLGASPISLYIYVADADKVFEQAVSAGAQVTMPLSDTFWGDRAGQVRDPFGYAWMIATHIKDLSQEEIKKNAEEFFASMQN</sequence>
<accession>A0A3S0XFK6</accession>
<dbReference type="Proteomes" id="UP000288012">
    <property type="component" value="Unassembled WGS sequence"/>
</dbReference>
<dbReference type="CDD" id="cd07246">
    <property type="entry name" value="VOC_like"/>
    <property type="match status" value="1"/>
</dbReference>
<comment type="caution">
    <text evidence="2">The sequence shown here is derived from an EMBL/GenBank/DDBJ whole genome shotgun (WGS) entry which is preliminary data.</text>
</comment>
<dbReference type="AlphaFoldDB" id="A0A3S0XFK6"/>
<proteinExistence type="predicted"/>
<gene>
    <name evidence="2" type="ORF">EKM59_08660</name>
</gene>
<dbReference type="Pfam" id="PF00903">
    <property type="entry name" value="Glyoxalase"/>
    <property type="match status" value="1"/>
</dbReference>
<keyword evidence="3" id="KW-1185">Reference proteome</keyword>
<dbReference type="PANTHER" id="PTHR34109">
    <property type="entry name" value="BNAUNNG04460D PROTEIN-RELATED"/>
    <property type="match status" value="1"/>
</dbReference>
<dbReference type="EMBL" id="RZGR01000027">
    <property type="protein sequence ID" value="RUQ84437.1"/>
    <property type="molecule type" value="Genomic_DNA"/>
</dbReference>
<reference evidence="2 3" key="1">
    <citation type="submission" date="2018-12" db="EMBL/GenBank/DDBJ databases">
        <title>Legionella sp,whole genome shotgun sequence.</title>
        <authorList>
            <person name="Wu H."/>
        </authorList>
    </citation>
    <scope>NUCLEOTIDE SEQUENCE [LARGE SCALE GENOMIC DNA]</scope>
    <source>
        <strain evidence="3">km714</strain>
    </source>
</reference>
<dbReference type="InterPro" id="IPR004360">
    <property type="entry name" value="Glyas_Fos-R_dOase_dom"/>
</dbReference>